<evidence type="ECO:0000259" key="4">
    <source>
        <dbReference type="Pfam" id="PF05193"/>
    </source>
</evidence>
<dbReference type="Gene3D" id="3.30.830.10">
    <property type="entry name" value="Metalloenzyme, LuxS/M16 peptidase-like"/>
    <property type="match status" value="2"/>
</dbReference>
<evidence type="ECO:0000256" key="1">
    <source>
        <dbReference type="ARBA" id="ARBA00004173"/>
    </source>
</evidence>
<keyword evidence="6" id="KW-1185">Reference proteome</keyword>
<protein>
    <recommendedName>
        <fullName evidence="7">Peptidase M16 N-terminal domain-containing protein</fullName>
    </recommendedName>
</protein>
<dbReference type="AlphaFoldDB" id="A0A1E3QL02"/>
<sequence length="446" mass="47382">MISARTVRLAQLPARRFISTANAATEYTTLSNGVTVATETNPNAASATVGLWVGAGSRSEHQYNNGSSALLQKVLVAANATEAASQGVLLGSQTTRETTAIYAHSTNANAATAASLIAQIASQPKLDDTTVAAQRELAVQTVEALEQNAPFAVLEHLHATAFQGTPLGLPVNGTTDSIPNLQSTDLEAFYKKNYVSSNAVIAASGNINHAELVTAIEKNLKLAADAAPVTAASAFLGSEVRFRDDTLPKAYFAIAAQGESFSSPDYYVSKVAASIFGDYVATEQTSTQSGSKLAAIVSANHLADKFTHFSTSYTDNGLWGFAAETSDVFLIDDLVHFTLKEWNRLSVSITETEVARGKAALKARLLAQLNSPLAIASDIGLKTLALGRRASAEEIISKVDAVTVGDIKRWSQTALWDKDIAISGTGQIEDLFDYNRIRNDMSMMRL</sequence>
<dbReference type="STRING" id="984486.A0A1E3QL02"/>
<dbReference type="GO" id="GO:0046872">
    <property type="term" value="F:metal ion binding"/>
    <property type="evidence" value="ECO:0007669"/>
    <property type="project" value="InterPro"/>
</dbReference>
<dbReference type="Pfam" id="PF00675">
    <property type="entry name" value="Peptidase_M16"/>
    <property type="match status" value="1"/>
</dbReference>
<name>A0A1E3QL02_9ASCO</name>
<dbReference type="GO" id="GO:0045275">
    <property type="term" value="C:respiratory chain complex III"/>
    <property type="evidence" value="ECO:0007669"/>
    <property type="project" value="EnsemblFungi"/>
</dbReference>
<dbReference type="FunFam" id="3.30.830.10:FF:000001">
    <property type="entry name" value="Mitochondrial-processing peptidase subunit beta, mitochondrial"/>
    <property type="match status" value="1"/>
</dbReference>
<dbReference type="GeneID" id="30147287"/>
<accession>A0A1E3QL02</accession>
<evidence type="ECO:0000256" key="2">
    <source>
        <dbReference type="ARBA" id="ARBA00023128"/>
    </source>
</evidence>
<comment type="subcellular location">
    <subcellularLocation>
        <location evidence="1">Mitochondrion</location>
    </subcellularLocation>
</comment>
<organism evidence="5 6">
    <name type="scientific">Babjeviella inositovora NRRL Y-12698</name>
    <dbReference type="NCBI Taxonomy" id="984486"/>
    <lineage>
        <taxon>Eukaryota</taxon>
        <taxon>Fungi</taxon>
        <taxon>Dikarya</taxon>
        <taxon>Ascomycota</taxon>
        <taxon>Saccharomycotina</taxon>
        <taxon>Pichiomycetes</taxon>
        <taxon>Serinales incertae sedis</taxon>
        <taxon>Babjeviella</taxon>
    </lineage>
</organism>
<feature type="domain" description="Peptidase M16 N-terminal" evidence="3">
    <location>
        <begin position="36"/>
        <end position="174"/>
    </location>
</feature>
<dbReference type="InterPro" id="IPR011765">
    <property type="entry name" value="Pept_M16_N"/>
</dbReference>
<gene>
    <name evidence="5" type="ORF">BABINDRAFT_162602</name>
</gene>
<dbReference type="GO" id="GO:0006627">
    <property type="term" value="P:protein processing involved in protein targeting to mitochondrion"/>
    <property type="evidence" value="ECO:0007669"/>
    <property type="project" value="TreeGrafter"/>
</dbReference>
<dbReference type="InterPro" id="IPR011249">
    <property type="entry name" value="Metalloenz_LuxS/M16"/>
</dbReference>
<keyword evidence="2" id="KW-0496">Mitochondrion</keyword>
<dbReference type="PANTHER" id="PTHR11851">
    <property type="entry name" value="METALLOPROTEASE"/>
    <property type="match status" value="1"/>
</dbReference>
<dbReference type="InterPro" id="IPR050361">
    <property type="entry name" value="MPP/UQCRC_Complex"/>
</dbReference>
<dbReference type="SUPFAM" id="SSF63411">
    <property type="entry name" value="LuxS/MPP-like metallohydrolase"/>
    <property type="match status" value="2"/>
</dbReference>
<evidence type="ECO:0000313" key="6">
    <source>
        <dbReference type="Proteomes" id="UP000094336"/>
    </source>
</evidence>
<dbReference type="Pfam" id="PF05193">
    <property type="entry name" value="Peptidase_M16_C"/>
    <property type="match status" value="1"/>
</dbReference>
<proteinExistence type="predicted"/>
<dbReference type="GO" id="GO:0006122">
    <property type="term" value="P:mitochondrial electron transport, ubiquinol to cytochrome c"/>
    <property type="evidence" value="ECO:0007669"/>
    <property type="project" value="EnsemblFungi"/>
</dbReference>
<dbReference type="PANTHER" id="PTHR11851:SF126">
    <property type="entry name" value="CYTOCHROME B-C1 COMPLEX SUBUNIT 1, MITOCHONDRIAL"/>
    <property type="match status" value="1"/>
</dbReference>
<evidence type="ECO:0008006" key="7">
    <source>
        <dbReference type="Google" id="ProtNLM"/>
    </source>
</evidence>
<feature type="domain" description="Peptidase M16 C-terminal" evidence="4">
    <location>
        <begin position="181"/>
        <end position="361"/>
    </location>
</feature>
<evidence type="ECO:0000259" key="3">
    <source>
        <dbReference type="Pfam" id="PF00675"/>
    </source>
</evidence>
<dbReference type="OrthoDB" id="10251424at2759"/>
<dbReference type="GO" id="GO:0005743">
    <property type="term" value="C:mitochondrial inner membrane"/>
    <property type="evidence" value="ECO:0007669"/>
    <property type="project" value="EnsemblFungi"/>
</dbReference>
<dbReference type="InterPro" id="IPR007863">
    <property type="entry name" value="Peptidase_M16_C"/>
</dbReference>
<dbReference type="GO" id="GO:0008121">
    <property type="term" value="F:quinol-cytochrome-c reductase activity"/>
    <property type="evidence" value="ECO:0007669"/>
    <property type="project" value="EnsemblFungi"/>
</dbReference>
<reference evidence="6" key="1">
    <citation type="submission" date="2016-05" db="EMBL/GenBank/DDBJ databases">
        <title>Comparative genomics of biotechnologically important yeasts.</title>
        <authorList>
            <consortium name="DOE Joint Genome Institute"/>
            <person name="Riley R."/>
            <person name="Haridas S."/>
            <person name="Wolfe K.H."/>
            <person name="Lopes M.R."/>
            <person name="Hittinger C.T."/>
            <person name="Goker M."/>
            <person name="Salamov A."/>
            <person name="Wisecaver J."/>
            <person name="Long T.M."/>
            <person name="Aerts A.L."/>
            <person name="Barry K."/>
            <person name="Choi C."/>
            <person name="Clum A."/>
            <person name="Coughlan A.Y."/>
            <person name="Deshpande S."/>
            <person name="Douglass A.P."/>
            <person name="Hanson S.J."/>
            <person name="Klenk H.-P."/>
            <person name="Labutti K."/>
            <person name="Lapidus A."/>
            <person name="Lindquist E."/>
            <person name="Lipzen A."/>
            <person name="Meier-Kolthoff J.P."/>
            <person name="Ohm R.A."/>
            <person name="Otillar R.P."/>
            <person name="Pangilinan J."/>
            <person name="Peng Y."/>
            <person name="Rokas A."/>
            <person name="Rosa C.A."/>
            <person name="Scheuner C."/>
            <person name="Sibirny A.A."/>
            <person name="Slot J.C."/>
            <person name="Stielow J.B."/>
            <person name="Sun H."/>
            <person name="Kurtzman C.P."/>
            <person name="Blackwell M."/>
            <person name="Grigoriev I.V."/>
            <person name="Jeffries T.W."/>
        </authorList>
    </citation>
    <scope>NUCLEOTIDE SEQUENCE [LARGE SCALE GENOMIC DNA]</scope>
    <source>
        <strain evidence="6">NRRL Y-12698</strain>
    </source>
</reference>
<dbReference type="GO" id="GO:0004222">
    <property type="term" value="F:metalloendopeptidase activity"/>
    <property type="evidence" value="ECO:0007669"/>
    <property type="project" value="TreeGrafter"/>
</dbReference>
<evidence type="ECO:0000313" key="5">
    <source>
        <dbReference type="EMBL" id="ODQ78361.1"/>
    </source>
</evidence>
<dbReference type="Proteomes" id="UP000094336">
    <property type="component" value="Unassembled WGS sequence"/>
</dbReference>
<dbReference type="RefSeq" id="XP_018983689.1">
    <property type="nucleotide sequence ID" value="XM_019129434.1"/>
</dbReference>
<dbReference type="EMBL" id="KV454435">
    <property type="protein sequence ID" value="ODQ78361.1"/>
    <property type="molecule type" value="Genomic_DNA"/>
</dbReference>